<evidence type="ECO:0000313" key="2">
    <source>
        <dbReference type="EMBL" id="NEL53658.1"/>
    </source>
</evidence>
<keyword evidence="3" id="KW-1185">Reference proteome</keyword>
<feature type="compositionally biased region" description="Basic and acidic residues" evidence="1">
    <location>
        <begin position="1"/>
        <end position="17"/>
    </location>
</feature>
<protein>
    <submittedName>
        <fullName evidence="2">Uncharacterized protein</fullName>
    </submittedName>
</protein>
<gene>
    <name evidence="2" type="ORF">G1H19_06520</name>
</gene>
<dbReference type="AlphaFoldDB" id="A0A7K3WB03"/>
<dbReference type="EMBL" id="JAAGWK010000009">
    <property type="protein sequence ID" value="NEL53658.1"/>
    <property type="molecule type" value="Genomic_DNA"/>
</dbReference>
<accession>A0A7K3WB03</accession>
<dbReference type="RefSeq" id="WP_162392630.1">
    <property type="nucleotide sequence ID" value="NZ_JAABOZ010000002.1"/>
</dbReference>
<comment type="caution">
    <text evidence="2">The sequence shown here is derived from an EMBL/GenBank/DDBJ whole genome shotgun (WGS) entry which is preliminary data.</text>
</comment>
<dbReference type="Proteomes" id="UP000470470">
    <property type="component" value="Unassembled WGS sequence"/>
</dbReference>
<reference evidence="2 3" key="1">
    <citation type="submission" date="2020-02" db="EMBL/GenBank/DDBJ databases">
        <title>The whole genome sequence of CPCC 205119.</title>
        <authorList>
            <person name="Jiang Z."/>
        </authorList>
    </citation>
    <scope>NUCLEOTIDE SEQUENCE [LARGE SCALE GENOMIC DNA]</scope>
    <source>
        <strain evidence="2 3">CPCC 205119</strain>
    </source>
</reference>
<feature type="region of interest" description="Disordered" evidence="1">
    <location>
        <begin position="1"/>
        <end position="22"/>
    </location>
</feature>
<proteinExistence type="predicted"/>
<sequence>MHLRRRETLEQTARRLADGPAVPDAERAAVLDVIAVEQDADARRSADRAGT</sequence>
<evidence type="ECO:0000313" key="3">
    <source>
        <dbReference type="Proteomes" id="UP000470470"/>
    </source>
</evidence>
<organism evidence="2 3">
    <name type="scientific">Goekera deserti</name>
    <dbReference type="NCBI Taxonomy" id="2497753"/>
    <lineage>
        <taxon>Bacteria</taxon>
        <taxon>Bacillati</taxon>
        <taxon>Actinomycetota</taxon>
        <taxon>Actinomycetes</taxon>
        <taxon>Geodermatophilales</taxon>
        <taxon>Geodermatophilaceae</taxon>
        <taxon>Goekera</taxon>
    </lineage>
</organism>
<evidence type="ECO:0000256" key="1">
    <source>
        <dbReference type="SAM" id="MobiDB-lite"/>
    </source>
</evidence>
<name>A0A7K3WB03_9ACTN</name>